<dbReference type="OrthoDB" id="1681765at2759"/>
<dbReference type="GeneID" id="64625714"/>
<keyword evidence="2" id="KW-1185">Reference proteome</keyword>
<accession>A0A9P7J717</accession>
<dbReference type="EMBL" id="JABBWG010000047">
    <property type="protein sequence ID" value="KAG1806183.1"/>
    <property type="molecule type" value="Genomic_DNA"/>
</dbReference>
<protein>
    <recommendedName>
        <fullName evidence="3">DDE Tnp4 domain-containing protein</fullName>
    </recommendedName>
</protein>
<evidence type="ECO:0000313" key="2">
    <source>
        <dbReference type="Proteomes" id="UP000807769"/>
    </source>
</evidence>
<evidence type="ECO:0008006" key="3">
    <source>
        <dbReference type="Google" id="ProtNLM"/>
    </source>
</evidence>
<name>A0A9P7J717_9AGAM</name>
<dbReference type="RefSeq" id="XP_041187692.1">
    <property type="nucleotide sequence ID" value="XM_041331697.1"/>
</dbReference>
<organism evidence="1 2">
    <name type="scientific">Suillus subaureus</name>
    <dbReference type="NCBI Taxonomy" id="48587"/>
    <lineage>
        <taxon>Eukaryota</taxon>
        <taxon>Fungi</taxon>
        <taxon>Dikarya</taxon>
        <taxon>Basidiomycota</taxon>
        <taxon>Agaricomycotina</taxon>
        <taxon>Agaricomycetes</taxon>
        <taxon>Agaricomycetidae</taxon>
        <taxon>Boletales</taxon>
        <taxon>Suillineae</taxon>
        <taxon>Suillaceae</taxon>
        <taxon>Suillus</taxon>
    </lineage>
</organism>
<dbReference type="Proteomes" id="UP000807769">
    <property type="component" value="Unassembled WGS sequence"/>
</dbReference>
<reference evidence="1" key="1">
    <citation type="journal article" date="2020" name="New Phytol.">
        <title>Comparative genomics reveals dynamic genome evolution in host specialist ectomycorrhizal fungi.</title>
        <authorList>
            <person name="Lofgren L.A."/>
            <person name="Nguyen N.H."/>
            <person name="Vilgalys R."/>
            <person name="Ruytinx J."/>
            <person name="Liao H.L."/>
            <person name="Branco S."/>
            <person name="Kuo A."/>
            <person name="LaButti K."/>
            <person name="Lipzen A."/>
            <person name="Andreopoulos W."/>
            <person name="Pangilinan J."/>
            <person name="Riley R."/>
            <person name="Hundley H."/>
            <person name="Na H."/>
            <person name="Barry K."/>
            <person name="Grigoriev I.V."/>
            <person name="Stajich J.E."/>
            <person name="Kennedy P.G."/>
        </authorList>
    </citation>
    <scope>NUCLEOTIDE SEQUENCE</scope>
    <source>
        <strain evidence="1">MN1</strain>
    </source>
</reference>
<proteinExistence type="predicted"/>
<dbReference type="AlphaFoldDB" id="A0A9P7J717"/>
<comment type="caution">
    <text evidence="1">The sequence shown here is derived from an EMBL/GenBank/DDBJ whole genome shotgun (WGS) entry which is preliminary data.</text>
</comment>
<feature type="non-terminal residue" evidence="1">
    <location>
        <position position="1"/>
    </location>
</feature>
<sequence>NVIEQSFSVLKQCFHILLLSLEYKIEIQAQIPVALCTLHNFIWLHDPSKDPLPLMSIVEDNPSHQGNPVAAESGPYVQAANACYDCIAAHMWEDYEAYLCEMSKS</sequence>
<gene>
    <name evidence="1" type="ORF">BJ212DRAFT_1282715</name>
</gene>
<evidence type="ECO:0000313" key="1">
    <source>
        <dbReference type="EMBL" id="KAG1806183.1"/>
    </source>
</evidence>